<comment type="caution">
    <text evidence="2">The sequence shown here is derived from an EMBL/GenBank/DDBJ whole genome shotgun (WGS) entry which is preliminary data.</text>
</comment>
<name>A0A4R6UNC2_9GAMM</name>
<dbReference type="PROSITE" id="PS51257">
    <property type="entry name" value="PROKAR_LIPOPROTEIN"/>
    <property type="match status" value="1"/>
</dbReference>
<evidence type="ECO:0000256" key="1">
    <source>
        <dbReference type="SAM" id="Phobius"/>
    </source>
</evidence>
<proteinExistence type="predicted"/>
<reference evidence="2 3" key="1">
    <citation type="submission" date="2019-03" db="EMBL/GenBank/DDBJ databases">
        <title>Genomic Encyclopedia of Type Strains, Phase IV (KMG-IV): sequencing the most valuable type-strain genomes for metagenomic binning, comparative biology and taxonomic classification.</title>
        <authorList>
            <person name="Goeker M."/>
        </authorList>
    </citation>
    <scope>NUCLEOTIDE SEQUENCE [LARGE SCALE GENOMIC DNA]</scope>
    <source>
        <strain evidence="2 3">DSM 103792</strain>
    </source>
</reference>
<dbReference type="AlphaFoldDB" id="A0A4R6UNC2"/>
<keyword evidence="3" id="KW-1185">Reference proteome</keyword>
<keyword evidence="1" id="KW-0472">Membrane</keyword>
<accession>A0A4R6UNC2</accession>
<dbReference type="EMBL" id="SNYM01000007">
    <property type="protein sequence ID" value="TDQ48302.1"/>
    <property type="molecule type" value="Genomic_DNA"/>
</dbReference>
<gene>
    <name evidence="2" type="ORF">EV696_10738</name>
</gene>
<protein>
    <submittedName>
        <fullName evidence="2">Uncharacterized protein</fullName>
    </submittedName>
</protein>
<organism evidence="2 3">
    <name type="scientific">Permianibacter aggregans</name>
    <dbReference type="NCBI Taxonomy" id="1510150"/>
    <lineage>
        <taxon>Bacteria</taxon>
        <taxon>Pseudomonadati</taxon>
        <taxon>Pseudomonadota</taxon>
        <taxon>Gammaproteobacteria</taxon>
        <taxon>Pseudomonadales</taxon>
        <taxon>Pseudomonadaceae</taxon>
        <taxon>Permianibacter</taxon>
    </lineage>
</organism>
<keyword evidence="1" id="KW-0812">Transmembrane</keyword>
<evidence type="ECO:0000313" key="2">
    <source>
        <dbReference type="EMBL" id="TDQ48302.1"/>
    </source>
</evidence>
<sequence length="187" mass="21055">MQERLASVKSMRIIYSLIITTILSGCVSFAPTQKPDEALSGEKSYVYGQFYLEDSKGALHMNMGLIIENLKTKKRTNMPFSTDRKPTLISLEPGEYKVKGLVYASATNNAIAENMFPPSKLTKRFLLEPGKAYYLIDMHAKSSTALGFGSASQSWTLESIRDNFTETTNILRSEFRESEKLQYVRAL</sequence>
<feature type="transmembrane region" description="Helical" evidence="1">
    <location>
        <begin position="12"/>
        <end position="30"/>
    </location>
</feature>
<keyword evidence="1" id="KW-1133">Transmembrane helix</keyword>
<dbReference type="RefSeq" id="WP_133590067.1">
    <property type="nucleotide sequence ID" value="NZ_CP037953.1"/>
</dbReference>
<dbReference type="Proteomes" id="UP000295375">
    <property type="component" value="Unassembled WGS sequence"/>
</dbReference>
<evidence type="ECO:0000313" key="3">
    <source>
        <dbReference type="Proteomes" id="UP000295375"/>
    </source>
</evidence>